<dbReference type="KEGG" id="ddr:Deide_22530"/>
<sequence>MGWLKRLLTGEPVAVDPPMSYATPWDAVQAFIHDPQWQVEVLEQHEGRYTVRYDGVVGELLDDPQDEWLHMRFRDPFSEQQKQDELAMYVGWTHHCAQHTLFRWDIDLERQEYYGDAFALFELQHDAIECIRAAFNSAKLLTQDRNRIALARHFDSYVGPKRRSGGVVISLWDWMESPLAPPGTKVDHSSYREMSYWMGSTIGSVKAEQWAYYAVLRFGANDFMPYMQRGEAEQLMLYKMHLSIQRWFPRIRNFVIMTPDQPVTNGTQETSMAILASSGTQMEAIFERCVKEAYAALREYTEWFHYDFNEHTAPWFDHTVKTSQAGYTRDFAPRPVPEI</sequence>
<reference evidence="1 2" key="1">
    <citation type="journal article" date="2009" name="PLoS Genet.">
        <title>Alliance of proteomics and genomics to unravel the specificities of Sahara bacterium Deinococcus deserti.</title>
        <authorList>
            <person name="de Groot A."/>
            <person name="Dulermo R."/>
            <person name="Ortet P."/>
            <person name="Blanchard L."/>
            <person name="Guerin P."/>
            <person name="Fernandez B."/>
            <person name="Vacherie B."/>
            <person name="Dossat C."/>
            <person name="Jolivet E."/>
            <person name="Siguier P."/>
            <person name="Chandler M."/>
            <person name="Barakat M."/>
            <person name="Dedieu A."/>
            <person name="Barbe V."/>
            <person name="Heulin T."/>
            <person name="Sommer S."/>
            <person name="Achouak W."/>
            <person name="Armengaud J."/>
        </authorList>
    </citation>
    <scope>NUCLEOTIDE SEQUENCE [LARGE SCALE GENOMIC DNA]</scope>
    <source>
        <strain evidence="2">DSM 17065 / CIP 109153 / LMG 22923 / VCD115</strain>
    </source>
</reference>
<evidence type="ECO:0000313" key="1">
    <source>
        <dbReference type="EMBL" id="ACO47283.1"/>
    </source>
</evidence>
<organism evidence="1 2">
    <name type="scientific">Deinococcus deserti (strain DSM 17065 / CIP 109153 / LMG 22923 / VCD115)</name>
    <dbReference type="NCBI Taxonomy" id="546414"/>
    <lineage>
        <taxon>Bacteria</taxon>
        <taxon>Thermotogati</taxon>
        <taxon>Deinococcota</taxon>
        <taxon>Deinococci</taxon>
        <taxon>Deinococcales</taxon>
        <taxon>Deinococcaceae</taxon>
        <taxon>Deinococcus</taxon>
    </lineage>
</organism>
<keyword evidence="2" id="KW-1185">Reference proteome</keyword>
<gene>
    <name evidence="1" type="ordered locus">Deide_22530</name>
</gene>
<dbReference type="Proteomes" id="UP000002208">
    <property type="component" value="Chromosome"/>
</dbReference>
<accession>C1CZN5</accession>
<name>C1CZN5_DEIDV</name>
<protein>
    <submittedName>
        <fullName evidence="1">Uncharacterized protein</fullName>
    </submittedName>
</protein>
<evidence type="ECO:0000313" key="2">
    <source>
        <dbReference type="Proteomes" id="UP000002208"/>
    </source>
</evidence>
<dbReference type="HOGENOM" id="CLU_905272_0_0_0"/>
<dbReference type="OrthoDB" id="62815at2"/>
<dbReference type="PaxDb" id="546414-Deide_22530"/>
<dbReference type="STRING" id="546414.Deide_22530"/>
<dbReference type="AlphaFoldDB" id="C1CZN5"/>
<proteinExistence type="predicted"/>
<dbReference type="EMBL" id="CP001114">
    <property type="protein sequence ID" value="ACO47283.1"/>
    <property type="molecule type" value="Genomic_DNA"/>
</dbReference>